<dbReference type="PANTHER" id="PTHR33545">
    <property type="entry name" value="UPF0750 MEMBRANE PROTEIN YITT-RELATED"/>
    <property type="match status" value="1"/>
</dbReference>
<evidence type="ECO:0000256" key="1">
    <source>
        <dbReference type="ARBA" id="ARBA00004651"/>
    </source>
</evidence>
<name>A0A1I1B9B3_9CLOT</name>
<proteinExistence type="predicted"/>
<dbReference type="InterPro" id="IPR019264">
    <property type="entry name" value="DUF2179"/>
</dbReference>
<evidence type="ECO:0000313" key="9">
    <source>
        <dbReference type="Proteomes" id="UP000198619"/>
    </source>
</evidence>
<feature type="transmembrane region" description="Helical" evidence="6">
    <location>
        <begin position="108"/>
        <end position="128"/>
    </location>
</feature>
<feature type="domain" description="DUF2179" evidence="7">
    <location>
        <begin position="222"/>
        <end position="276"/>
    </location>
</feature>
<dbReference type="InterPro" id="IPR003740">
    <property type="entry name" value="YitT"/>
</dbReference>
<dbReference type="AlphaFoldDB" id="A0A1I1B9B3"/>
<accession>A0A1I1B9B3</accession>
<feature type="transmembrane region" description="Helical" evidence="6">
    <location>
        <begin position="149"/>
        <end position="169"/>
    </location>
</feature>
<feature type="transmembrane region" description="Helical" evidence="6">
    <location>
        <begin position="7"/>
        <end position="28"/>
    </location>
</feature>
<keyword evidence="9" id="KW-1185">Reference proteome</keyword>
<evidence type="ECO:0000259" key="7">
    <source>
        <dbReference type="Pfam" id="PF10035"/>
    </source>
</evidence>
<feature type="transmembrane region" description="Helical" evidence="6">
    <location>
        <begin position="175"/>
        <end position="193"/>
    </location>
</feature>
<evidence type="ECO:0000313" key="8">
    <source>
        <dbReference type="EMBL" id="SFB46382.1"/>
    </source>
</evidence>
<gene>
    <name evidence="8" type="ORF">SAMN04488528_10755</name>
</gene>
<comment type="subcellular location">
    <subcellularLocation>
        <location evidence="1">Cell membrane</location>
        <topology evidence="1">Multi-pass membrane protein</topology>
    </subcellularLocation>
</comment>
<organism evidence="8 9">
    <name type="scientific">Clostridium frigidicarnis</name>
    <dbReference type="NCBI Taxonomy" id="84698"/>
    <lineage>
        <taxon>Bacteria</taxon>
        <taxon>Bacillati</taxon>
        <taxon>Bacillota</taxon>
        <taxon>Clostridia</taxon>
        <taxon>Eubacteriales</taxon>
        <taxon>Clostridiaceae</taxon>
        <taxon>Clostridium</taxon>
    </lineage>
</organism>
<keyword evidence="3 6" id="KW-0812">Transmembrane</keyword>
<feature type="transmembrane region" description="Helical" evidence="6">
    <location>
        <begin position="48"/>
        <end position="70"/>
    </location>
</feature>
<evidence type="ECO:0000256" key="6">
    <source>
        <dbReference type="SAM" id="Phobius"/>
    </source>
</evidence>
<protein>
    <submittedName>
        <fullName evidence="8">Uncharacterized membrane-anchored protein YitT, contains DUF161 and DUF2179 domains</fullName>
    </submittedName>
</protein>
<feature type="transmembrane region" description="Helical" evidence="6">
    <location>
        <begin position="77"/>
        <end position="96"/>
    </location>
</feature>
<keyword evidence="5 6" id="KW-0472">Membrane</keyword>
<dbReference type="OrthoDB" id="9779786at2"/>
<evidence type="ECO:0000256" key="3">
    <source>
        <dbReference type="ARBA" id="ARBA00022692"/>
    </source>
</evidence>
<dbReference type="CDD" id="cd16380">
    <property type="entry name" value="YitT_C"/>
    <property type="match status" value="1"/>
</dbReference>
<dbReference type="Pfam" id="PF10035">
    <property type="entry name" value="DUF2179"/>
    <property type="match status" value="1"/>
</dbReference>
<keyword evidence="4 6" id="KW-1133">Transmembrane helix</keyword>
<dbReference type="InterPro" id="IPR015867">
    <property type="entry name" value="N-reg_PII/ATP_PRibTrfase_C"/>
</dbReference>
<dbReference type="GO" id="GO:0005886">
    <property type="term" value="C:plasma membrane"/>
    <property type="evidence" value="ECO:0007669"/>
    <property type="project" value="UniProtKB-SubCell"/>
</dbReference>
<dbReference type="Proteomes" id="UP000198619">
    <property type="component" value="Unassembled WGS sequence"/>
</dbReference>
<dbReference type="Gene3D" id="3.30.70.120">
    <property type="match status" value="1"/>
</dbReference>
<dbReference type="EMBL" id="FOKI01000075">
    <property type="protein sequence ID" value="SFB46382.1"/>
    <property type="molecule type" value="Genomic_DNA"/>
</dbReference>
<dbReference type="PANTHER" id="PTHR33545:SF9">
    <property type="entry name" value="UPF0750 MEMBRANE PROTEIN YITE"/>
    <property type="match status" value="1"/>
</dbReference>
<dbReference type="PIRSF" id="PIRSF006483">
    <property type="entry name" value="Membrane_protein_YitT"/>
    <property type="match status" value="1"/>
</dbReference>
<keyword evidence="2" id="KW-1003">Cell membrane</keyword>
<reference evidence="8 9" key="1">
    <citation type="submission" date="2016-10" db="EMBL/GenBank/DDBJ databases">
        <authorList>
            <person name="de Groot N.N."/>
        </authorList>
    </citation>
    <scope>NUCLEOTIDE SEQUENCE [LARGE SCALE GENOMIC DNA]</scope>
    <source>
        <strain evidence="8 9">DSM 12271</strain>
    </source>
</reference>
<evidence type="ECO:0000256" key="2">
    <source>
        <dbReference type="ARBA" id="ARBA00022475"/>
    </source>
</evidence>
<dbReference type="InterPro" id="IPR051461">
    <property type="entry name" value="UPF0750_membrane"/>
</dbReference>
<sequence length="284" mass="30508">MTKKNTLRQYVVMTIGICLIAISAEFFLIPNEIAAGGITGLCVVLNSFIPTISVEVFSLIINAFLIVIGFKIIGGDFGLKTIYASLGLSGLMWVIQNTIHPGPITGDLMLTAIIAPCLTGTGLALVFSQNASSGGTDIIAKILNKYAKIDIGKCMLIIDAIVTILGALRFGLDKAMYAIIIIALNGTIIDKVINGFNNCKQIMILSNESDTISKYIMKNLDRGCTVIAGKGAYSGINADILYCVLSRKQFMNLKTYIKEVDPKAFITVTEAHEVFGQGFSSMSL</sequence>
<evidence type="ECO:0000256" key="5">
    <source>
        <dbReference type="ARBA" id="ARBA00023136"/>
    </source>
</evidence>
<evidence type="ECO:0000256" key="4">
    <source>
        <dbReference type="ARBA" id="ARBA00022989"/>
    </source>
</evidence>
<dbReference type="Pfam" id="PF02588">
    <property type="entry name" value="YitT_membrane"/>
    <property type="match status" value="1"/>
</dbReference>
<dbReference type="RefSeq" id="WP_090043283.1">
    <property type="nucleotide sequence ID" value="NZ_FOKI01000075.1"/>
</dbReference>